<proteinExistence type="predicted"/>
<dbReference type="RefSeq" id="WP_135999390.1">
    <property type="nucleotide sequence ID" value="NZ_CAJUNY010000132.1"/>
</dbReference>
<comment type="caution">
    <text evidence="1">The sequence shown here is derived from an EMBL/GenBank/DDBJ whole genome shotgun (WGS) entry which is preliminary data.</text>
</comment>
<evidence type="ECO:0000313" key="1">
    <source>
        <dbReference type="EMBL" id="TGY38264.1"/>
    </source>
</evidence>
<evidence type="ECO:0000313" key="2">
    <source>
        <dbReference type="Proteomes" id="UP000309566"/>
    </source>
</evidence>
<organism evidence="1 2">
    <name type="scientific">Bacteroides caecimuris</name>
    <dbReference type="NCBI Taxonomy" id="1796613"/>
    <lineage>
        <taxon>Bacteria</taxon>
        <taxon>Pseudomonadati</taxon>
        <taxon>Bacteroidota</taxon>
        <taxon>Bacteroidia</taxon>
        <taxon>Bacteroidales</taxon>
        <taxon>Bacteroidaceae</taxon>
        <taxon>Bacteroides</taxon>
    </lineage>
</organism>
<sequence length="127" mass="14946">MMFFVQYLNTYAPKNRAWLELTNYIAKFKYVLVKDELARTALVEELRNKVNEINKQYSKLKPFHFHAGVMGESLRVDVSVTKNGCPDMVFVMDIVKVRSIYQFSERIINNETTQNCLSHEQTENFVK</sequence>
<dbReference type="Proteomes" id="UP000309566">
    <property type="component" value="Unassembled WGS sequence"/>
</dbReference>
<reference evidence="1 2" key="1">
    <citation type="submission" date="2019-04" db="EMBL/GenBank/DDBJ databases">
        <title>Microbes associate with the intestines of laboratory mice.</title>
        <authorList>
            <person name="Navarre W."/>
            <person name="Wong E."/>
            <person name="Huang K."/>
            <person name="Tropini C."/>
            <person name="Ng K."/>
            <person name="Yu B."/>
        </authorList>
    </citation>
    <scope>NUCLEOTIDE SEQUENCE [LARGE SCALE GENOMIC DNA]</scope>
    <source>
        <strain evidence="1 2">NM63_1-25</strain>
    </source>
</reference>
<dbReference type="EMBL" id="SRYX01000020">
    <property type="protein sequence ID" value="TGY38264.1"/>
    <property type="molecule type" value="Genomic_DNA"/>
</dbReference>
<protein>
    <submittedName>
        <fullName evidence="1">Uncharacterized protein</fullName>
    </submittedName>
</protein>
<dbReference type="AlphaFoldDB" id="A0A4S2DCD1"/>
<name>A0A4S2DCD1_9BACE</name>
<accession>A0A4S2DCD1</accession>
<gene>
    <name evidence="1" type="ORF">E5353_07145</name>
</gene>